<dbReference type="RefSeq" id="WP_077720325.1">
    <property type="nucleotide sequence ID" value="NZ_CP019699.1"/>
</dbReference>
<reference evidence="1 2" key="1">
    <citation type="journal article" date="2015" name="Int. J. Syst. Evol. Microbiol.">
        <title>Novibacillus thermophilus gen. nov., sp. nov., a Gram-staining-negative and moderately thermophilic member of the family Thermoactinomycetaceae.</title>
        <authorList>
            <person name="Yang G."/>
            <person name="Chen J."/>
            <person name="Zhou S."/>
        </authorList>
    </citation>
    <scope>NUCLEOTIDE SEQUENCE [LARGE SCALE GENOMIC DNA]</scope>
    <source>
        <strain evidence="1 2">SG-1</strain>
    </source>
</reference>
<organism evidence="1 2">
    <name type="scientific">Novibacillus thermophilus</name>
    <dbReference type="NCBI Taxonomy" id="1471761"/>
    <lineage>
        <taxon>Bacteria</taxon>
        <taxon>Bacillati</taxon>
        <taxon>Bacillota</taxon>
        <taxon>Bacilli</taxon>
        <taxon>Bacillales</taxon>
        <taxon>Thermoactinomycetaceae</taxon>
        <taxon>Novibacillus</taxon>
    </lineage>
</organism>
<accession>A0A1U9K8Z7</accession>
<evidence type="ECO:0000313" key="1">
    <source>
        <dbReference type="EMBL" id="AQS56463.1"/>
    </source>
</evidence>
<evidence type="ECO:0000313" key="2">
    <source>
        <dbReference type="Proteomes" id="UP000188603"/>
    </source>
</evidence>
<keyword evidence="2" id="KW-1185">Reference proteome</keyword>
<name>A0A1U9K8Z7_9BACL</name>
<dbReference type="KEGG" id="ntr:B0W44_12540"/>
<proteinExistence type="predicted"/>
<dbReference type="EMBL" id="CP019699">
    <property type="protein sequence ID" value="AQS56463.1"/>
    <property type="molecule type" value="Genomic_DNA"/>
</dbReference>
<dbReference type="AlphaFoldDB" id="A0A1U9K8Z7"/>
<dbReference type="Proteomes" id="UP000188603">
    <property type="component" value="Chromosome"/>
</dbReference>
<protein>
    <submittedName>
        <fullName evidence="1">Uncharacterized protein</fullName>
    </submittedName>
</protein>
<gene>
    <name evidence="1" type="ORF">B0W44_12540</name>
</gene>
<sequence length="60" mass="7015">MKAVSKLRVVYLQLVQRWKTQQVVQKLRQIKVLGYTSNRRFVKPTVSVIKSEIVCKKLLG</sequence>